<dbReference type="InterPro" id="IPR013324">
    <property type="entry name" value="RNA_pol_sigma_r3/r4-like"/>
</dbReference>
<evidence type="ECO:0000313" key="2">
    <source>
        <dbReference type="Proteomes" id="UP000230052"/>
    </source>
</evidence>
<name>A0A2J0KSP4_9BACT</name>
<gene>
    <name evidence="1" type="ORF">COS99_05415</name>
</gene>
<organism evidence="1 2">
    <name type="scientific">Candidatus Aquitaenariimonas noxiae</name>
    <dbReference type="NCBI Taxonomy" id="1974741"/>
    <lineage>
        <taxon>Bacteria</taxon>
        <taxon>Pseudomonadati</taxon>
        <taxon>Candidatus Omnitrophota</taxon>
        <taxon>Candidatus Aquitaenariimonas</taxon>
    </lineage>
</organism>
<evidence type="ECO:0000313" key="1">
    <source>
        <dbReference type="EMBL" id="PIU41415.1"/>
    </source>
</evidence>
<dbReference type="EMBL" id="PEWV01000058">
    <property type="protein sequence ID" value="PIU41415.1"/>
    <property type="molecule type" value="Genomic_DNA"/>
</dbReference>
<proteinExistence type="predicted"/>
<dbReference type="SUPFAM" id="SSF88659">
    <property type="entry name" value="Sigma3 and sigma4 domains of RNA polymerase sigma factors"/>
    <property type="match status" value="1"/>
</dbReference>
<dbReference type="GO" id="GO:0006352">
    <property type="term" value="P:DNA-templated transcription initiation"/>
    <property type="evidence" value="ECO:0007669"/>
    <property type="project" value="InterPro"/>
</dbReference>
<comment type="caution">
    <text evidence="1">The sequence shown here is derived from an EMBL/GenBank/DDBJ whole genome shotgun (WGS) entry which is preliminary data.</text>
</comment>
<dbReference type="Proteomes" id="UP000230052">
    <property type="component" value="Unassembled WGS sequence"/>
</dbReference>
<dbReference type="NCBIfam" id="TIGR02937">
    <property type="entry name" value="sigma70-ECF"/>
    <property type="match status" value="1"/>
</dbReference>
<accession>A0A2J0KSP4</accession>
<dbReference type="InterPro" id="IPR014284">
    <property type="entry name" value="RNA_pol_sigma-70_dom"/>
</dbReference>
<evidence type="ECO:0008006" key="3">
    <source>
        <dbReference type="Google" id="ProtNLM"/>
    </source>
</evidence>
<protein>
    <recommendedName>
        <fullName evidence="3">RNA polymerase sigma-70 region 2 domain-containing protein</fullName>
    </recommendedName>
</protein>
<dbReference type="GO" id="GO:0003700">
    <property type="term" value="F:DNA-binding transcription factor activity"/>
    <property type="evidence" value="ECO:0007669"/>
    <property type="project" value="InterPro"/>
</dbReference>
<reference evidence="1 2" key="1">
    <citation type="submission" date="2017-09" db="EMBL/GenBank/DDBJ databases">
        <title>Depth-based differentiation of microbial function through sediment-hosted aquifers and enrichment of novel symbionts in the deep terrestrial subsurface.</title>
        <authorList>
            <person name="Probst A.J."/>
            <person name="Ladd B."/>
            <person name="Jarett J.K."/>
            <person name="Geller-Mcgrath D.E."/>
            <person name="Sieber C.M."/>
            <person name="Emerson J.B."/>
            <person name="Anantharaman K."/>
            <person name="Thomas B.C."/>
            <person name="Malmstrom R."/>
            <person name="Stieglmeier M."/>
            <person name="Klingl A."/>
            <person name="Woyke T."/>
            <person name="Ryan C.M."/>
            <person name="Banfield J.F."/>
        </authorList>
    </citation>
    <scope>NUCLEOTIDE SEQUENCE [LARGE SCALE GENOMIC DNA]</scope>
    <source>
        <strain evidence="1">CG07_land_8_20_14_0_80_42_15</strain>
    </source>
</reference>
<sequence>MSLNYGGLFESWEIAVAKKVINDYRKRYKLLERDGFDDLLQGCLMHWLDVRDQYDPKRGASRKTYMAEVVGNVLGQLAAKARAAKRRTIYESVSLDEPLNDEEDSPALKDKIAESDDAPPQTKTELKIDLSKVYRKLTPQQQKLCRLLGEEGLSINEACKHFSKHRSNIYRDVLRIRKLFEEEGLKDYLK</sequence>
<dbReference type="AlphaFoldDB" id="A0A2J0KSP4"/>